<dbReference type="STRING" id="756272.Plabr_3254"/>
<dbReference type="EMBL" id="CP002546">
    <property type="protein sequence ID" value="ADY60851.1"/>
    <property type="molecule type" value="Genomic_DNA"/>
</dbReference>
<dbReference type="NCBIfam" id="TIGR01184">
    <property type="entry name" value="ntrCD"/>
    <property type="match status" value="1"/>
</dbReference>
<dbReference type="PANTHER" id="PTHR42788">
    <property type="entry name" value="TAURINE IMPORT ATP-BINDING PROTEIN-RELATED"/>
    <property type="match status" value="1"/>
</dbReference>
<dbReference type="InterPro" id="IPR003593">
    <property type="entry name" value="AAA+_ATPase"/>
</dbReference>
<protein>
    <submittedName>
        <fullName evidence="9">Nitrate ABC transporter, ATPase subunits C and D</fullName>
    </submittedName>
</protein>
<dbReference type="InterPro" id="IPR027417">
    <property type="entry name" value="P-loop_NTPase"/>
</dbReference>
<dbReference type="Proteomes" id="UP000006860">
    <property type="component" value="Chromosome"/>
</dbReference>
<evidence type="ECO:0000256" key="1">
    <source>
        <dbReference type="ARBA" id="ARBA00004202"/>
    </source>
</evidence>
<keyword evidence="4" id="KW-0547">Nucleotide-binding</keyword>
<dbReference type="OrthoDB" id="2151853at2"/>
<dbReference type="CDD" id="cd03293">
    <property type="entry name" value="ABC_NrtD_SsuB_transporters"/>
    <property type="match status" value="1"/>
</dbReference>
<evidence type="ECO:0000256" key="2">
    <source>
        <dbReference type="ARBA" id="ARBA00022448"/>
    </source>
</evidence>
<feature type="domain" description="ABC transporter" evidence="8">
    <location>
        <begin position="10"/>
        <end position="244"/>
    </location>
</feature>
<proteinExistence type="predicted"/>
<sequence length="324" mass="35669">MTTPNNPRFVEMSNIIKAYPNPYGDPVKVIDGFNLNIREGEVIGVIGHSGCGKSTVLTMLAGLNPVTAGGIVVDGREICGPGPDRSVVFQAPCLLPWMTAFGNVKLGVDRVYPHVKPQVRRELIEYYLTIVGLGDAMHRYPRELSGGMQQRVGIARAIALKPKVLLLDEPFGRLDSLTRMELQDVILNILDREKLTTVLITHDVDEAIYMCDRVCMMTNGPGARVGNLLTVPFERPRRRSAVVEHPRYYDYRAEVISFLEEQEALKEGKTGNPSPASYSQEESDPTSPQSQIEVGSDPELHTVTTPEEAACIGQAIAEPLTVSR</sequence>
<comment type="subcellular location">
    <subcellularLocation>
        <location evidence="1">Cell membrane</location>
        <topology evidence="1">Peripheral membrane protein</topology>
    </subcellularLocation>
</comment>
<gene>
    <name evidence="9" type="ordered locus">Plabr_3254</name>
</gene>
<evidence type="ECO:0000256" key="6">
    <source>
        <dbReference type="ARBA" id="ARBA00023136"/>
    </source>
</evidence>
<dbReference type="RefSeq" id="WP_013629571.1">
    <property type="nucleotide sequence ID" value="NC_015174.1"/>
</dbReference>
<evidence type="ECO:0000256" key="3">
    <source>
        <dbReference type="ARBA" id="ARBA00022475"/>
    </source>
</evidence>
<name>F0SK94_RUBBR</name>
<evidence type="ECO:0000256" key="4">
    <source>
        <dbReference type="ARBA" id="ARBA00022741"/>
    </source>
</evidence>
<dbReference type="GO" id="GO:0005524">
    <property type="term" value="F:ATP binding"/>
    <property type="evidence" value="ECO:0007669"/>
    <property type="project" value="UniProtKB-KW"/>
</dbReference>
<dbReference type="GO" id="GO:0016887">
    <property type="term" value="F:ATP hydrolysis activity"/>
    <property type="evidence" value="ECO:0007669"/>
    <property type="project" value="InterPro"/>
</dbReference>
<dbReference type="Gene3D" id="3.40.50.300">
    <property type="entry name" value="P-loop containing nucleotide triphosphate hydrolases"/>
    <property type="match status" value="1"/>
</dbReference>
<dbReference type="eggNOG" id="COG1116">
    <property type="taxonomic scope" value="Bacteria"/>
</dbReference>
<dbReference type="InterPro" id="IPR005890">
    <property type="entry name" value="NO3_transporter_ATP-bd-like"/>
</dbReference>
<dbReference type="InterPro" id="IPR003439">
    <property type="entry name" value="ABC_transporter-like_ATP-bd"/>
</dbReference>
<keyword evidence="5" id="KW-0067">ATP-binding</keyword>
<evidence type="ECO:0000259" key="8">
    <source>
        <dbReference type="PROSITE" id="PS50893"/>
    </source>
</evidence>
<dbReference type="HOGENOM" id="CLU_000604_1_22_0"/>
<dbReference type="KEGG" id="pbs:Plabr_3254"/>
<dbReference type="SMART" id="SM00382">
    <property type="entry name" value="AAA"/>
    <property type="match status" value="1"/>
</dbReference>
<keyword evidence="2" id="KW-0813">Transport</keyword>
<dbReference type="PROSITE" id="PS00211">
    <property type="entry name" value="ABC_TRANSPORTER_1"/>
    <property type="match status" value="1"/>
</dbReference>
<dbReference type="SUPFAM" id="SSF52540">
    <property type="entry name" value="P-loop containing nucleoside triphosphate hydrolases"/>
    <property type="match status" value="1"/>
</dbReference>
<dbReference type="Pfam" id="PF00005">
    <property type="entry name" value="ABC_tran"/>
    <property type="match status" value="1"/>
</dbReference>
<dbReference type="PANTHER" id="PTHR42788:SF7">
    <property type="entry name" value="NITRATE ABC TRANSPORTER ATP-BINDING PROTEIN"/>
    <property type="match status" value="1"/>
</dbReference>
<dbReference type="GO" id="GO:0015112">
    <property type="term" value="F:nitrate transmembrane transporter activity"/>
    <property type="evidence" value="ECO:0007669"/>
    <property type="project" value="InterPro"/>
</dbReference>
<evidence type="ECO:0000256" key="5">
    <source>
        <dbReference type="ARBA" id="ARBA00022840"/>
    </source>
</evidence>
<evidence type="ECO:0000256" key="7">
    <source>
        <dbReference type="SAM" id="MobiDB-lite"/>
    </source>
</evidence>
<dbReference type="InterPro" id="IPR050166">
    <property type="entry name" value="ABC_transporter_ATP-bind"/>
</dbReference>
<dbReference type="PROSITE" id="PS50893">
    <property type="entry name" value="ABC_TRANSPORTER_2"/>
    <property type="match status" value="1"/>
</dbReference>
<evidence type="ECO:0000313" key="10">
    <source>
        <dbReference type="Proteomes" id="UP000006860"/>
    </source>
</evidence>
<accession>F0SK94</accession>
<dbReference type="AlphaFoldDB" id="F0SK94"/>
<organism evidence="9 10">
    <name type="scientific">Rubinisphaera brasiliensis (strain ATCC 49424 / DSM 5305 / JCM 21570 / IAM 15109 / NBRC 103401 / IFAM 1448)</name>
    <name type="common">Planctomyces brasiliensis</name>
    <dbReference type="NCBI Taxonomy" id="756272"/>
    <lineage>
        <taxon>Bacteria</taxon>
        <taxon>Pseudomonadati</taxon>
        <taxon>Planctomycetota</taxon>
        <taxon>Planctomycetia</taxon>
        <taxon>Planctomycetales</taxon>
        <taxon>Planctomycetaceae</taxon>
        <taxon>Rubinisphaera</taxon>
    </lineage>
</organism>
<keyword evidence="10" id="KW-1185">Reference proteome</keyword>
<keyword evidence="6" id="KW-0472">Membrane</keyword>
<feature type="region of interest" description="Disordered" evidence="7">
    <location>
        <begin position="265"/>
        <end position="310"/>
    </location>
</feature>
<dbReference type="InterPro" id="IPR017871">
    <property type="entry name" value="ABC_transporter-like_CS"/>
</dbReference>
<dbReference type="GO" id="GO:0005886">
    <property type="term" value="C:plasma membrane"/>
    <property type="evidence" value="ECO:0007669"/>
    <property type="project" value="UniProtKB-SubCell"/>
</dbReference>
<reference evidence="10" key="1">
    <citation type="submission" date="2011-02" db="EMBL/GenBank/DDBJ databases">
        <title>The complete genome of Planctomyces brasiliensis DSM 5305.</title>
        <authorList>
            <person name="Lucas S."/>
            <person name="Copeland A."/>
            <person name="Lapidus A."/>
            <person name="Bruce D."/>
            <person name="Goodwin L."/>
            <person name="Pitluck S."/>
            <person name="Kyrpides N."/>
            <person name="Mavromatis K."/>
            <person name="Pagani I."/>
            <person name="Ivanova N."/>
            <person name="Ovchinnikova G."/>
            <person name="Lu M."/>
            <person name="Detter J.C."/>
            <person name="Han C."/>
            <person name="Land M."/>
            <person name="Hauser L."/>
            <person name="Markowitz V."/>
            <person name="Cheng J.-F."/>
            <person name="Hugenholtz P."/>
            <person name="Woyke T."/>
            <person name="Wu D."/>
            <person name="Tindall B."/>
            <person name="Pomrenke H.G."/>
            <person name="Brambilla E."/>
            <person name="Klenk H.-P."/>
            <person name="Eisen J.A."/>
        </authorList>
    </citation>
    <scope>NUCLEOTIDE SEQUENCE [LARGE SCALE GENOMIC DNA]</scope>
    <source>
        <strain evidence="10">ATCC 49424 / DSM 5305 / JCM 21570 / NBRC 103401 / IFAM 1448</strain>
    </source>
</reference>
<evidence type="ECO:0000313" key="9">
    <source>
        <dbReference type="EMBL" id="ADY60851.1"/>
    </source>
</evidence>
<keyword evidence="3" id="KW-1003">Cell membrane</keyword>
<feature type="compositionally biased region" description="Polar residues" evidence="7">
    <location>
        <begin position="271"/>
        <end position="293"/>
    </location>
</feature>